<sequence length="98" mass="10929">MMKKDLTMTGCRFCIDEAGQEMKSNGQLTNFAKGNSSLFIISRAVRSKLYKAKHTRKRSTVHFFSCALVGRSVSACSLRHVVTGENCRKTLSNASFFV</sequence>
<dbReference type="EMBL" id="AZBU02000010">
    <property type="protein sequence ID" value="TKR63063.1"/>
    <property type="molecule type" value="Genomic_DNA"/>
</dbReference>
<proteinExistence type="predicted"/>
<organism evidence="1 2">
    <name type="scientific">Steinernema carpocapsae</name>
    <name type="common">Entomopathogenic nematode</name>
    <dbReference type="NCBI Taxonomy" id="34508"/>
    <lineage>
        <taxon>Eukaryota</taxon>
        <taxon>Metazoa</taxon>
        <taxon>Ecdysozoa</taxon>
        <taxon>Nematoda</taxon>
        <taxon>Chromadorea</taxon>
        <taxon>Rhabditida</taxon>
        <taxon>Tylenchina</taxon>
        <taxon>Panagrolaimomorpha</taxon>
        <taxon>Strongyloidoidea</taxon>
        <taxon>Steinernematidae</taxon>
        <taxon>Steinernema</taxon>
    </lineage>
</organism>
<accession>A0A4U5M3S5</accession>
<reference evidence="1 2" key="2">
    <citation type="journal article" date="2019" name="G3 (Bethesda)">
        <title>Hybrid Assembly of the Genome of the Entomopathogenic Nematode Steinernema carpocapsae Identifies the X-Chromosome.</title>
        <authorList>
            <person name="Serra L."/>
            <person name="Macchietto M."/>
            <person name="Macias-Munoz A."/>
            <person name="McGill C.J."/>
            <person name="Rodriguez I.M."/>
            <person name="Rodriguez B."/>
            <person name="Murad R."/>
            <person name="Mortazavi A."/>
        </authorList>
    </citation>
    <scope>NUCLEOTIDE SEQUENCE [LARGE SCALE GENOMIC DNA]</scope>
    <source>
        <strain evidence="1 2">ALL</strain>
    </source>
</reference>
<keyword evidence="2" id="KW-1185">Reference proteome</keyword>
<evidence type="ECO:0000313" key="2">
    <source>
        <dbReference type="Proteomes" id="UP000298663"/>
    </source>
</evidence>
<evidence type="ECO:0000313" key="1">
    <source>
        <dbReference type="EMBL" id="TKR63063.1"/>
    </source>
</evidence>
<dbReference type="Proteomes" id="UP000298663">
    <property type="component" value="Unassembled WGS sequence"/>
</dbReference>
<protein>
    <submittedName>
        <fullName evidence="1">Uncharacterized protein</fullName>
    </submittedName>
</protein>
<dbReference type="AlphaFoldDB" id="A0A4U5M3S5"/>
<comment type="caution">
    <text evidence="1">The sequence shown here is derived from an EMBL/GenBank/DDBJ whole genome shotgun (WGS) entry which is preliminary data.</text>
</comment>
<reference evidence="1 2" key="1">
    <citation type="journal article" date="2015" name="Genome Biol.">
        <title>Comparative genomics of Steinernema reveals deeply conserved gene regulatory networks.</title>
        <authorList>
            <person name="Dillman A.R."/>
            <person name="Macchietto M."/>
            <person name="Porter C.F."/>
            <person name="Rogers A."/>
            <person name="Williams B."/>
            <person name="Antoshechkin I."/>
            <person name="Lee M.M."/>
            <person name="Goodwin Z."/>
            <person name="Lu X."/>
            <person name="Lewis E.E."/>
            <person name="Goodrich-Blair H."/>
            <person name="Stock S.P."/>
            <person name="Adams B.J."/>
            <person name="Sternberg P.W."/>
            <person name="Mortazavi A."/>
        </authorList>
    </citation>
    <scope>NUCLEOTIDE SEQUENCE [LARGE SCALE GENOMIC DNA]</scope>
    <source>
        <strain evidence="1 2">ALL</strain>
    </source>
</reference>
<gene>
    <name evidence="1" type="ORF">L596_026944</name>
</gene>
<name>A0A4U5M3S5_STECR</name>